<organism evidence="2 3">
    <name type="scientific">Chondromyces crocatus</name>
    <dbReference type="NCBI Taxonomy" id="52"/>
    <lineage>
        <taxon>Bacteria</taxon>
        <taxon>Pseudomonadati</taxon>
        <taxon>Myxococcota</taxon>
        <taxon>Polyangia</taxon>
        <taxon>Polyangiales</taxon>
        <taxon>Polyangiaceae</taxon>
        <taxon>Chondromyces</taxon>
    </lineage>
</organism>
<dbReference type="KEGG" id="ccro:CMC5_071170"/>
<proteinExistence type="predicted"/>
<dbReference type="AlphaFoldDB" id="A0A0K1EPZ6"/>
<evidence type="ECO:0000256" key="1">
    <source>
        <dbReference type="SAM" id="MobiDB-lite"/>
    </source>
</evidence>
<accession>A0A0K1EPZ6</accession>
<reference evidence="2 3" key="1">
    <citation type="submission" date="2015-07" db="EMBL/GenBank/DDBJ databases">
        <title>Genome analysis of myxobacterium Chondromyces crocatus Cm c5 reveals a high potential for natural compound synthesis and the genetic basis for the loss of fruiting body formation.</title>
        <authorList>
            <person name="Zaburannyi N."/>
            <person name="Bunk B."/>
            <person name="Maier J."/>
            <person name="Overmann J."/>
            <person name="Mueller R."/>
        </authorList>
    </citation>
    <scope>NUCLEOTIDE SEQUENCE [LARGE SCALE GENOMIC DNA]</scope>
    <source>
        <strain evidence="2 3">Cm c5</strain>
    </source>
</reference>
<feature type="compositionally biased region" description="Gly residues" evidence="1">
    <location>
        <begin position="27"/>
        <end position="38"/>
    </location>
</feature>
<sequence length="99" mass="9692">MAWMVISLLVASCSEDTSNDDPTGATAGSGGDGGGGETAVGCVPSERAGGVENACGLLGRRDGDENAAEPFEETLLIPAPPGQAGLRTSGEVDVDEAAG</sequence>
<protein>
    <submittedName>
        <fullName evidence="2">Uncharacterized protein</fullName>
    </submittedName>
</protein>
<name>A0A0K1EPZ6_CHOCO</name>
<dbReference type="STRING" id="52.CMC5_071170"/>
<gene>
    <name evidence="2" type="ORF">CMC5_071170</name>
</gene>
<feature type="region of interest" description="Disordered" evidence="1">
    <location>
        <begin position="77"/>
        <end position="99"/>
    </location>
</feature>
<dbReference type="EMBL" id="CP012159">
    <property type="protein sequence ID" value="AKT42889.1"/>
    <property type="molecule type" value="Genomic_DNA"/>
</dbReference>
<dbReference type="Proteomes" id="UP000067626">
    <property type="component" value="Chromosome"/>
</dbReference>
<evidence type="ECO:0000313" key="3">
    <source>
        <dbReference type="Proteomes" id="UP000067626"/>
    </source>
</evidence>
<feature type="region of interest" description="Disordered" evidence="1">
    <location>
        <begin position="14"/>
        <end position="40"/>
    </location>
</feature>
<keyword evidence="3" id="KW-1185">Reference proteome</keyword>
<evidence type="ECO:0000313" key="2">
    <source>
        <dbReference type="EMBL" id="AKT42889.1"/>
    </source>
</evidence>